<feature type="compositionally biased region" description="Low complexity" evidence="1">
    <location>
        <begin position="1"/>
        <end position="14"/>
    </location>
</feature>
<feature type="region of interest" description="Disordered" evidence="1">
    <location>
        <begin position="1"/>
        <end position="38"/>
    </location>
</feature>
<comment type="caution">
    <text evidence="2">The sequence shown here is derived from an EMBL/GenBank/DDBJ whole genome shotgun (WGS) entry which is preliminary data.</text>
</comment>
<name>A0ABP0AQ06_9PEZI</name>
<feature type="compositionally biased region" description="Acidic residues" evidence="1">
    <location>
        <begin position="206"/>
        <end position="215"/>
    </location>
</feature>
<sequence length="292" mass="30973">MTASEDFPTGAAAATDDDPTASPPTPFPRRAPVADTRSNWEITMDEIRQYQVANAEAAARAVAQTHSLAQNATAQQWEASFDLAEWFGSESSDEDDEDIPATLSADERHAHLHRQMMSDMAWMQRELLGAFGHSYMASQLNDYSGFASSPTANPRARQDPMAATAAPSQSSLPSVPAPLSASTRNSSTMAPASPLPSSATVGSSAADEDSDDSIDETVPGRYMYFDEIQARVEAGVAMLRNEMAAFPSWHLPSTSSLPPPPGRNPNRSTEMEAPGTDEAAHGAGADGNAADN</sequence>
<accession>A0ABP0AQ06</accession>
<organism evidence="2 3">
    <name type="scientific">Sporothrix curviconia</name>
    <dbReference type="NCBI Taxonomy" id="1260050"/>
    <lineage>
        <taxon>Eukaryota</taxon>
        <taxon>Fungi</taxon>
        <taxon>Dikarya</taxon>
        <taxon>Ascomycota</taxon>
        <taxon>Pezizomycotina</taxon>
        <taxon>Sordariomycetes</taxon>
        <taxon>Sordariomycetidae</taxon>
        <taxon>Ophiostomatales</taxon>
        <taxon>Ophiostomataceae</taxon>
        <taxon>Sporothrix</taxon>
    </lineage>
</organism>
<dbReference type="Proteomes" id="UP001642405">
    <property type="component" value="Unassembled WGS sequence"/>
</dbReference>
<gene>
    <name evidence="2" type="ORF">SCUCBS95973_000409</name>
</gene>
<dbReference type="EMBL" id="CAWUHB010000002">
    <property type="protein sequence ID" value="CAK7209350.1"/>
    <property type="molecule type" value="Genomic_DNA"/>
</dbReference>
<proteinExistence type="predicted"/>
<feature type="compositionally biased region" description="Low complexity" evidence="1">
    <location>
        <begin position="165"/>
        <end position="182"/>
    </location>
</feature>
<feature type="compositionally biased region" description="Polar residues" evidence="1">
    <location>
        <begin position="183"/>
        <end position="202"/>
    </location>
</feature>
<evidence type="ECO:0000313" key="3">
    <source>
        <dbReference type="Proteomes" id="UP001642405"/>
    </source>
</evidence>
<reference evidence="2 3" key="1">
    <citation type="submission" date="2024-01" db="EMBL/GenBank/DDBJ databases">
        <authorList>
            <person name="Allen C."/>
            <person name="Tagirdzhanova G."/>
        </authorList>
    </citation>
    <scope>NUCLEOTIDE SEQUENCE [LARGE SCALE GENOMIC DNA]</scope>
</reference>
<protein>
    <submittedName>
        <fullName evidence="2">Uncharacterized protein</fullName>
    </submittedName>
</protein>
<keyword evidence="3" id="KW-1185">Reference proteome</keyword>
<feature type="region of interest" description="Disordered" evidence="1">
    <location>
        <begin position="249"/>
        <end position="292"/>
    </location>
</feature>
<evidence type="ECO:0000313" key="2">
    <source>
        <dbReference type="EMBL" id="CAK7209350.1"/>
    </source>
</evidence>
<feature type="region of interest" description="Disordered" evidence="1">
    <location>
        <begin position="147"/>
        <end position="217"/>
    </location>
</feature>
<evidence type="ECO:0000256" key="1">
    <source>
        <dbReference type="SAM" id="MobiDB-lite"/>
    </source>
</evidence>
<feature type="compositionally biased region" description="Low complexity" evidence="1">
    <location>
        <begin position="281"/>
        <end position="292"/>
    </location>
</feature>